<evidence type="ECO:0000313" key="15">
    <source>
        <dbReference type="Proteomes" id="UP000612055"/>
    </source>
</evidence>
<reference evidence="14" key="1">
    <citation type="journal article" date="2020" name="bioRxiv">
        <title>Comparative genomics of Chlamydomonas.</title>
        <authorList>
            <person name="Craig R.J."/>
            <person name="Hasan A.R."/>
            <person name="Ness R.W."/>
            <person name="Keightley P.D."/>
        </authorList>
    </citation>
    <scope>NUCLEOTIDE SEQUENCE</scope>
    <source>
        <strain evidence="14">CCAP 11/70</strain>
    </source>
</reference>
<protein>
    <recommendedName>
        <fullName evidence="13">Ionotropic glutamate receptor C-terminal domain-containing protein</fullName>
    </recommendedName>
</protein>
<comment type="caution">
    <text evidence="14">The sequence shown here is derived from an EMBL/GenBank/DDBJ whole genome shotgun (WGS) entry which is preliminary data.</text>
</comment>
<evidence type="ECO:0000256" key="3">
    <source>
        <dbReference type="ARBA" id="ARBA00022692"/>
    </source>
</evidence>
<comment type="subcellular location">
    <subcellularLocation>
        <location evidence="1">Membrane</location>
        <topology evidence="1">Multi-pass membrane protein</topology>
    </subcellularLocation>
</comment>
<evidence type="ECO:0000256" key="7">
    <source>
        <dbReference type="ARBA" id="ARBA00023170"/>
    </source>
</evidence>
<evidence type="ECO:0000256" key="1">
    <source>
        <dbReference type="ARBA" id="ARBA00004141"/>
    </source>
</evidence>
<dbReference type="InterPro" id="IPR001320">
    <property type="entry name" value="Iontro_rcpt_C"/>
</dbReference>
<feature type="transmembrane region" description="Helical" evidence="12">
    <location>
        <begin position="171"/>
        <end position="195"/>
    </location>
</feature>
<keyword evidence="8" id="KW-0325">Glycoprotein</keyword>
<evidence type="ECO:0000256" key="5">
    <source>
        <dbReference type="ARBA" id="ARBA00023065"/>
    </source>
</evidence>
<accession>A0A835XQ25</accession>
<dbReference type="Proteomes" id="UP000612055">
    <property type="component" value="Unassembled WGS sequence"/>
</dbReference>
<evidence type="ECO:0000256" key="6">
    <source>
        <dbReference type="ARBA" id="ARBA00023136"/>
    </source>
</evidence>
<keyword evidence="7" id="KW-0675">Receptor</keyword>
<keyword evidence="4 12" id="KW-1133">Transmembrane helix</keyword>
<feature type="domain" description="Ionotropic glutamate receptor C-terminal" evidence="13">
    <location>
        <begin position="92"/>
        <end position="362"/>
    </location>
</feature>
<evidence type="ECO:0000256" key="4">
    <source>
        <dbReference type="ARBA" id="ARBA00022989"/>
    </source>
</evidence>
<proteinExistence type="predicted"/>
<dbReference type="GO" id="GO:0015276">
    <property type="term" value="F:ligand-gated monoatomic ion channel activity"/>
    <property type="evidence" value="ECO:0007669"/>
    <property type="project" value="InterPro"/>
</dbReference>
<dbReference type="OrthoDB" id="5984008at2759"/>
<keyword evidence="15" id="KW-1185">Reference proteome</keyword>
<dbReference type="AlphaFoldDB" id="A0A835XQ25"/>
<keyword evidence="2" id="KW-0813">Transport</keyword>
<keyword evidence="6 12" id="KW-0472">Membrane</keyword>
<evidence type="ECO:0000256" key="10">
    <source>
        <dbReference type="ARBA" id="ARBA00023303"/>
    </source>
</evidence>
<dbReference type="EMBL" id="JAEHOE010000158">
    <property type="protein sequence ID" value="KAG2484084.1"/>
    <property type="molecule type" value="Genomic_DNA"/>
</dbReference>
<evidence type="ECO:0000256" key="12">
    <source>
        <dbReference type="SAM" id="Phobius"/>
    </source>
</evidence>
<evidence type="ECO:0000259" key="13">
    <source>
        <dbReference type="Pfam" id="PF00060"/>
    </source>
</evidence>
<evidence type="ECO:0000256" key="11">
    <source>
        <dbReference type="SAM" id="MobiDB-lite"/>
    </source>
</evidence>
<dbReference type="GO" id="GO:0016020">
    <property type="term" value="C:membrane"/>
    <property type="evidence" value="ECO:0007669"/>
    <property type="project" value="UniProtKB-SubCell"/>
</dbReference>
<sequence length="686" mass="72915">MDLTRYMTGYNIDLMSGLQQLGAKHGVSFNFTVDVVRVPGKNESRKWTLNVMGYDCLLSSTQLSSDRALNMDFMVPSIPYGYIVTTTGPFEAAVWGCIAACIAVSALLTYAFEGRRNANPADFPPPPADSAWADNAPAGPVAWHLSTALYRSFLSMFAYEVFHARSTAGRVYVAAFSFVSVLLVSAYTANLAAFFTKQAISFMERKYSSTRTKIVSETQPGLMDAVLSGECLGAVNTDLHTRYSLASDEKYCNLQVVGQSLSFGYYAIPFRKLPATTNGTGGAGPSTTNPVVAALNLLAAEFIETGGATDAASKHFPTDNIDLCTARADAERWAKSQSSSGSELISITITDVSGLFMLLGIAALISIVISLVSWARERWAGGWRPAALGACLDPRTPPPPAAAVSPICSLPSSFLASSSAGSRRREDGMGAMGDGSSPKGGSGGGLALLARSAAIDGGAEVGVSSLATQLAVLSGRSFRCATPDWGDQTGDGFFRLLATTPAAVRDAWLALPEGASIDLTRYATGYNMDLGWEYRQPVMQDPADQHPGRKRLRQLGGLQQLGAKHGVSFNFTVDVVRVPGKNESRKWTLNVMGYDCLLSSTQLSSDRALNMDFMVPSIPYGYIVTITAPTVVEPTLFERVTTFLQPFDAAVWGCIAASIVLSALLTYGLEGRANADPSDSDPAAAA</sequence>
<evidence type="ECO:0000256" key="9">
    <source>
        <dbReference type="ARBA" id="ARBA00023286"/>
    </source>
</evidence>
<keyword evidence="10" id="KW-0407">Ion channel</keyword>
<keyword evidence="5" id="KW-0406">Ion transport</keyword>
<organism evidence="14 15">
    <name type="scientific">Edaphochlamys debaryana</name>
    <dbReference type="NCBI Taxonomy" id="47281"/>
    <lineage>
        <taxon>Eukaryota</taxon>
        <taxon>Viridiplantae</taxon>
        <taxon>Chlorophyta</taxon>
        <taxon>core chlorophytes</taxon>
        <taxon>Chlorophyceae</taxon>
        <taxon>CS clade</taxon>
        <taxon>Chlamydomonadales</taxon>
        <taxon>Chlamydomonadales incertae sedis</taxon>
        <taxon>Edaphochlamys</taxon>
    </lineage>
</organism>
<dbReference type="Gene3D" id="1.10.287.70">
    <property type="match status" value="1"/>
</dbReference>
<evidence type="ECO:0000256" key="8">
    <source>
        <dbReference type="ARBA" id="ARBA00023180"/>
    </source>
</evidence>
<keyword evidence="9" id="KW-1071">Ligand-gated ion channel</keyword>
<feature type="transmembrane region" description="Helical" evidence="12">
    <location>
        <begin position="355"/>
        <end position="375"/>
    </location>
</feature>
<dbReference type="SUPFAM" id="SSF81324">
    <property type="entry name" value="Voltage-gated potassium channels"/>
    <property type="match status" value="1"/>
</dbReference>
<name>A0A835XQ25_9CHLO</name>
<feature type="transmembrane region" description="Helical" evidence="12">
    <location>
        <begin position="92"/>
        <end position="112"/>
    </location>
</feature>
<gene>
    <name evidence="14" type="ORF">HYH03_017103</name>
</gene>
<feature type="region of interest" description="Disordered" evidence="11">
    <location>
        <begin position="418"/>
        <end position="440"/>
    </location>
</feature>
<keyword evidence="3 12" id="KW-0812">Transmembrane</keyword>
<evidence type="ECO:0000256" key="2">
    <source>
        <dbReference type="ARBA" id="ARBA00022448"/>
    </source>
</evidence>
<dbReference type="InterPro" id="IPR015683">
    <property type="entry name" value="Ionotropic_Glu_rcpt"/>
</dbReference>
<feature type="compositionally biased region" description="Gly residues" evidence="11">
    <location>
        <begin position="430"/>
        <end position="440"/>
    </location>
</feature>
<dbReference type="PANTHER" id="PTHR18966">
    <property type="entry name" value="IONOTROPIC GLUTAMATE RECEPTOR"/>
    <property type="match status" value="1"/>
</dbReference>
<evidence type="ECO:0000313" key="14">
    <source>
        <dbReference type="EMBL" id="KAG2484084.1"/>
    </source>
</evidence>
<dbReference type="Pfam" id="PF00060">
    <property type="entry name" value="Lig_chan"/>
    <property type="match status" value="1"/>
</dbReference>